<protein>
    <submittedName>
        <fullName evidence="2">Alpha/beta fold hydrolase</fullName>
    </submittedName>
</protein>
<name>A0A6B9FCQ0_9EURY</name>
<dbReference type="AlphaFoldDB" id="A0A6B9FCQ0"/>
<dbReference type="Pfam" id="PF12697">
    <property type="entry name" value="Abhydrolase_6"/>
    <property type="match status" value="1"/>
</dbReference>
<dbReference type="KEGG" id="hra:EI982_01280"/>
<dbReference type="OrthoDB" id="312142at2157"/>
<dbReference type="GO" id="GO:0016787">
    <property type="term" value="F:hydrolase activity"/>
    <property type="evidence" value="ECO:0007669"/>
    <property type="project" value="UniProtKB-KW"/>
</dbReference>
<accession>A0A6B9FCQ0</accession>
<dbReference type="Proteomes" id="UP000428325">
    <property type="component" value="Chromosome"/>
</dbReference>
<dbReference type="EMBL" id="CP034345">
    <property type="protein sequence ID" value="QGX93519.1"/>
    <property type="molecule type" value="Genomic_DNA"/>
</dbReference>
<dbReference type="GeneID" id="99244477"/>
<keyword evidence="3" id="KW-1185">Reference proteome</keyword>
<dbReference type="Gene3D" id="3.40.50.1820">
    <property type="entry name" value="alpha/beta hydrolase"/>
    <property type="match status" value="1"/>
</dbReference>
<organism evidence="2 3">
    <name type="scientific">Haloplanus rallus</name>
    <dbReference type="NCBI Taxonomy" id="1816183"/>
    <lineage>
        <taxon>Archaea</taxon>
        <taxon>Methanobacteriati</taxon>
        <taxon>Methanobacteriota</taxon>
        <taxon>Stenosarchaea group</taxon>
        <taxon>Halobacteria</taxon>
        <taxon>Halobacteriales</taxon>
        <taxon>Haloferacaceae</taxon>
        <taxon>Haloplanus</taxon>
    </lineage>
</organism>
<dbReference type="InterPro" id="IPR000073">
    <property type="entry name" value="AB_hydrolase_1"/>
</dbReference>
<dbReference type="PANTHER" id="PTHR43194">
    <property type="entry name" value="HYDROLASE ALPHA/BETA FOLD FAMILY"/>
    <property type="match status" value="1"/>
</dbReference>
<dbReference type="PANTHER" id="PTHR43194:SF2">
    <property type="entry name" value="PEROXISOMAL MEMBRANE PROTEIN LPX1"/>
    <property type="match status" value="1"/>
</dbReference>
<sequence length="261" mass="28639">METVTHHGRTTAYRRHDRGGDEAPILFVHGSGGSSGVWKAQTRLADRRPVIALDLSGHGDSDDVDAEPGYETLSAYVDDVVAVARETDARVLCGNSLGGAVVLTLLLDRDPDLDLSGAVLAGTGAKLAVLDDLLRWLRTDFERAIEFLHGPDRLFHDPDERLVTVSREMLHEAGRAVTHRDFRTCHEFDVRGRLDDVAVPTLAVVGEHDALTPPWYHESLAESIPDAEWTTVPDAAHLAMLERPEAFNEALSAFLERTATH</sequence>
<evidence type="ECO:0000313" key="3">
    <source>
        <dbReference type="Proteomes" id="UP000428325"/>
    </source>
</evidence>
<feature type="domain" description="AB hydrolase-1" evidence="1">
    <location>
        <begin position="25"/>
        <end position="250"/>
    </location>
</feature>
<proteinExistence type="predicted"/>
<gene>
    <name evidence="2" type="ORF">EI982_01280</name>
</gene>
<evidence type="ECO:0000313" key="2">
    <source>
        <dbReference type="EMBL" id="QGX93519.1"/>
    </source>
</evidence>
<dbReference type="PRINTS" id="PR00111">
    <property type="entry name" value="ABHYDROLASE"/>
</dbReference>
<keyword evidence="2" id="KW-0378">Hydrolase</keyword>
<dbReference type="InterPro" id="IPR029058">
    <property type="entry name" value="AB_hydrolase_fold"/>
</dbReference>
<dbReference type="InterPro" id="IPR050228">
    <property type="entry name" value="Carboxylesterase_BioH"/>
</dbReference>
<evidence type="ECO:0000259" key="1">
    <source>
        <dbReference type="Pfam" id="PF12697"/>
    </source>
</evidence>
<dbReference type="SUPFAM" id="SSF53474">
    <property type="entry name" value="alpha/beta-Hydrolases"/>
    <property type="match status" value="1"/>
</dbReference>
<reference evidence="2 3" key="1">
    <citation type="submission" date="2018-12" db="EMBL/GenBank/DDBJ databases">
        <title>Complete genome sequence of Haloplanus rallus MBLA0036.</title>
        <authorList>
            <person name="Nam Y.-d."/>
            <person name="Kang J."/>
            <person name="Chung W.-H."/>
            <person name="Park Y.S."/>
        </authorList>
    </citation>
    <scope>NUCLEOTIDE SEQUENCE [LARGE SCALE GENOMIC DNA]</scope>
    <source>
        <strain evidence="2 3">MBLA0036</strain>
    </source>
</reference>
<dbReference type="RefSeq" id="WP_157687762.1">
    <property type="nucleotide sequence ID" value="NZ_CP034345.1"/>
</dbReference>